<evidence type="ECO:0000313" key="2">
    <source>
        <dbReference type="WBParaSite" id="ES5_v2.g29806.t1"/>
    </source>
</evidence>
<dbReference type="Proteomes" id="UP000887579">
    <property type="component" value="Unplaced"/>
</dbReference>
<sequence>MHTDGTPPTLQHATSSSQIDILNDKIVVLENINLMKDEGGPTMIEKNGKFYQIAVNFNYGTFHNGTYKG</sequence>
<proteinExistence type="predicted"/>
<organism evidence="1 2">
    <name type="scientific">Panagrolaimus sp. ES5</name>
    <dbReference type="NCBI Taxonomy" id="591445"/>
    <lineage>
        <taxon>Eukaryota</taxon>
        <taxon>Metazoa</taxon>
        <taxon>Ecdysozoa</taxon>
        <taxon>Nematoda</taxon>
        <taxon>Chromadorea</taxon>
        <taxon>Rhabditida</taxon>
        <taxon>Tylenchina</taxon>
        <taxon>Panagrolaimomorpha</taxon>
        <taxon>Panagrolaimoidea</taxon>
        <taxon>Panagrolaimidae</taxon>
        <taxon>Panagrolaimus</taxon>
    </lineage>
</organism>
<dbReference type="WBParaSite" id="ES5_v2.g29806.t1">
    <property type="protein sequence ID" value="ES5_v2.g29806.t1"/>
    <property type="gene ID" value="ES5_v2.g29806"/>
</dbReference>
<reference evidence="2" key="1">
    <citation type="submission" date="2022-11" db="UniProtKB">
        <authorList>
            <consortium name="WormBaseParasite"/>
        </authorList>
    </citation>
    <scope>IDENTIFICATION</scope>
</reference>
<accession>A0AC34GJI4</accession>
<protein>
    <submittedName>
        <fullName evidence="2">Uncharacterized protein</fullName>
    </submittedName>
</protein>
<name>A0AC34GJI4_9BILA</name>
<evidence type="ECO:0000313" key="1">
    <source>
        <dbReference type="Proteomes" id="UP000887579"/>
    </source>
</evidence>